<name>A0ABY1R7Y4_9MICO</name>
<evidence type="ECO:0000259" key="1">
    <source>
        <dbReference type="PROSITE" id="PS50943"/>
    </source>
</evidence>
<dbReference type="SUPFAM" id="SSF47413">
    <property type="entry name" value="lambda repressor-like DNA-binding domains"/>
    <property type="match status" value="1"/>
</dbReference>
<proteinExistence type="predicted"/>
<dbReference type="Gene3D" id="1.10.260.40">
    <property type="entry name" value="lambda repressor-like DNA-binding domains"/>
    <property type="match status" value="1"/>
</dbReference>
<dbReference type="PROSITE" id="PS50943">
    <property type="entry name" value="HTH_CROC1"/>
    <property type="match status" value="1"/>
</dbReference>
<evidence type="ECO:0000313" key="3">
    <source>
        <dbReference type="Proteomes" id="UP000194464"/>
    </source>
</evidence>
<dbReference type="PANTHER" id="PTHR35010">
    <property type="entry name" value="BLL4672 PROTEIN-RELATED"/>
    <property type="match status" value="1"/>
</dbReference>
<dbReference type="RefSeq" id="WP_086472407.1">
    <property type="nucleotide sequence ID" value="NZ_FXWJ01000001.1"/>
</dbReference>
<comment type="caution">
    <text evidence="2">The sequence shown here is derived from an EMBL/GenBank/DDBJ whole genome shotgun (WGS) entry which is preliminary data.</text>
</comment>
<reference evidence="2 3" key="1">
    <citation type="submission" date="2017-04" db="EMBL/GenBank/DDBJ databases">
        <authorList>
            <person name="Varghese N."/>
            <person name="Submissions S."/>
        </authorList>
    </citation>
    <scope>NUCLEOTIDE SEQUENCE [LARGE SCALE GENOMIC DNA]</scope>
    <source>
        <strain evidence="2 3">VKM Ac-1784</strain>
    </source>
</reference>
<gene>
    <name evidence="2" type="ORF">SAMN06295909_0112</name>
</gene>
<protein>
    <submittedName>
        <fullName evidence="2">Helix-turn-helix domain-containing protein</fullName>
    </submittedName>
</protein>
<feature type="domain" description="HTH cro/C1-type" evidence="1">
    <location>
        <begin position="32"/>
        <end position="83"/>
    </location>
</feature>
<dbReference type="InterPro" id="IPR001387">
    <property type="entry name" value="Cro/C1-type_HTH"/>
</dbReference>
<evidence type="ECO:0000313" key="2">
    <source>
        <dbReference type="EMBL" id="SMQ58146.1"/>
    </source>
</evidence>
<dbReference type="CDD" id="cd00093">
    <property type="entry name" value="HTH_XRE"/>
    <property type="match status" value="1"/>
</dbReference>
<dbReference type="SMART" id="SM00530">
    <property type="entry name" value="HTH_XRE"/>
    <property type="match status" value="1"/>
</dbReference>
<accession>A0ABY1R7Y4</accession>
<dbReference type="Pfam" id="PF13560">
    <property type="entry name" value="HTH_31"/>
    <property type="match status" value="1"/>
</dbReference>
<sequence>MDTKAQVQEFLTTRRAKLTPREAGLPEMGGQRRVAGLRREEVAMLSGVSVDYYVRLERGNLSGVSESVLEALSRALQLDEAEHAHLLDLAHAANASPAARRRTPANRVRPPIQRLLDSMSAPAVVRNGRSDLLATNTLGRALYAPMFIDPAGTPNSARFTFLDPRSKDFYPDWDRLASDLVASLRGEAGRRPYDKRLTDLIGELSTRSEDFRIRWAAHDVHSHRTGKKRIHHPIVGDVELTFESMDLTADEGLSLVAYGTEPGSASEQAIALLASWAATQEQTRQTVRRPLRWERRGSV</sequence>
<dbReference type="Pfam" id="PF17765">
    <property type="entry name" value="MLTR_LBD"/>
    <property type="match status" value="1"/>
</dbReference>
<dbReference type="EMBL" id="FXWJ01000001">
    <property type="protein sequence ID" value="SMQ58146.1"/>
    <property type="molecule type" value="Genomic_DNA"/>
</dbReference>
<dbReference type="InterPro" id="IPR041413">
    <property type="entry name" value="MLTR_LBD"/>
</dbReference>
<organism evidence="2 3">
    <name type="scientific">Plantibacter elymi</name>
    <name type="common">nom. nud.</name>
    <dbReference type="NCBI Taxonomy" id="199708"/>
    <lineage>
        <taxon>Bacteria</taxon>
        <taxon>Bacillati</taxon>
        <taxon>Actinomycetota</taxon>
        <taxon>Actinomycetes</taxon>
        <taxon>Micrococcales</taxon>
        <taxon>Microbacteriaceae</taxon>
        <taxon>Plantibacter</taxon>
    </lineage>
</organism>
<dbReference type="Gene3D" id="3.30.450.180">
    <property type="match status" value="1"/>
</dbReference>
<keyword evidence="3" id="KW-1185">Reference proteome</keyword>
<dbReference type="Proteomes" id="UP000194464">
    <property type="component" value="Unassembled WGS sequence"/>
</dbReference>
<dbReference type="InterPro" id="IPR010982">
    <property type="entry name" value="Lambda_DNA-bd_dom_sf"/>
</dbReference>
<dbReference type="PANTHER" id="PTHR35010:SF2">
    <property type="entry name" value="BLL4672 PROTEIN"/>
    <property type="match status" value="1"/>
</dbReference>